<reference evidence="1 2" key="1">
    <citation type="journal article" date="2012" name="Genome Biol.">
        <title>The genome of the polar eukaryotic microalga coccomyxa subellipsoidea reveals traits of cold adaptation.</title>
        <authorList>
            <person name="Blanc G."/>
            <person name="Agarkova I."/>
            <person name="Grimwood J."/>
            <person name="Kuo A."/>
            <person name="Brueggeman A."/>
            <person name="Dunigan D."/>
            <person name="Gurnon J."/>
            <person name="Ladunga I."/>
            <person name="Lindquist E."/>
            <person name="Lucas S."/>
            <person name="Pangilinan J."/>
            <person name="Proschold T."/>
            <person name="Salamov A."/>
            <person name="Schmutz J."/>
            <person name="Weeks D."/>
            <person name="Yamada T."/>
            <person name="Claverie J.M."/>
            <person name="Grigoriev I."/>
            <person name="Van Etten J."/>
            <person name="Lomsadze A."/>
            <person name="Borodovsky M."/>
        </authorList>
    </citation>
    <scope>NUCLEOTIDE SEQUENCE [LARGE SCALE GENOMIC DNA]</scope>
    <source>
        <strain evidence="1 2">C-169</strain>
    </source>
</reference>
<dbReference type="GeneID" id="17038928"/>
<dbReference type="PANTHER" id="PTHR35467:SF2">
    <property type="entry name" value="PROTEIN NEOXANTHIN-DEFICIENT 1"/>
    <property type="match status" value="1"/>
</dbReference>
<accession>I0YRD0</accession>
<evidence type="ECO:0000313" key="2">
    <source>
        <dbReference type="Proteomes" id="UP000007264"/>
    </source>
</evidence>
<evidence type="ECO:0000313" key="1">
    <source>
        <dbReference type="EMBL" id="EIE20949.1"/>
    </source>
</evidence>
<dbReference type="AlphaFoldDB" id="I0YRD0"/>
<protein>
    <submittedName>
        <fullName evidence="1">Uncharacterized protein</fullName>
    </submittedName>
</protein>
<dbReference type="SUPFAM" id="SSF160104">
    <property type="entry name" value="Acetoacetate decarboxylase-like"/>
    <property type="match status" value="1"/>
</dbReference>
<dbReference type="RefSeq" id="XP_005645493.1">
    <property type="nucleotide sequence ID" value="XM_005645436.1"/>
</dbReference>
<comment type="caution">
    <text evidence="1">The sequence shown here is derived from an EMBL/GenBank/DDBJ whole genome shotgun (WGS) entry which is preliminary data.</text>
</comment>
<name>I0YRD0_COCSC</name>
<dbReference type="Proteomes" id="UP000007264">
    <property type="component" value="Unassembled WGS sequence"/>
</dbReference>
<dbReference type="KEGG" id="csl:COCSUDRAFT_18128"/>
<proteinExistence type="predicted"/>
<sequence>MGYEDAPWVFKGRALYQLHLVKVEEARKYIPGDFNLVSLFGYTLGGFYLARYTDSPVGKFDELVALAGLVWNPPTSCAWAARVYVSNWQARNHGRRHCGLPSRMAAFEEKSELTERGLPSWWRQSEPGLRPVVLHNEERRSWLQPWKAPAQGLRTPVCCMTLPPARRKGWPGPRIRLSLPSFSGGTPDCPQLLQYTCQLITNVRAVAPARVQVPPRHIARLLDNQKEALSTILGGKPVLALSFDDMEMVVNAPEVLPLPNQKVAVAPPVFA</sequence>
<organism evidence="1 2">
    <name type="scientific">Coccomyxa subellipsoidea (strain C-169)</name>
    <name type="common">Green microalga</name>
    <dbReference type="NCBI Taxonomy" id="574566"/>
    <lineage>
        <taxon>Eukaryota</taxon>
        <taxon>Viridiplantae</taxon>
        <taxon>Chlorophyta</taxon>
        <taxon>core chlorophytes</taxon>
        <taxon>Trebouxiophyceae</taxon>
        <taxon>Trebouxiophyceae incertae sedis</taxon>
        <taxon>Coccomyxaceae</taxon>
        <taxon>Coccomyxa</taxon>
        <taxon>Coccomyxa subellipsoidea</taxon>
    </lineage>
</organism>
<dbReference type="PANTHER" id="PTHR35467">
    <property type="match status" value="1"/>
</dbReference>
<dbReference type="InterPro" id="IPR023375">
    <property type="entry name" value="ADC_dom_sf"/>
</dbReference>
<dbReference type="EMBL" id="AGSI01000014">
    <property type="protein sequence ID" value="EIE20949.1"/>
    <property type="molecule type" value="Genomic_DNA"/>
</dbReference>
<dbReference type="Gene3D" id="2.40.400.10">
    <property type="entry name" value="Acetoacetate decarboxylase-like"/>
    <property type="match status" value="1"/>
</dbReference>
<dbReference type="eggNOG" id="ENOG502QU37">
    <property type="taxonomic scope" value="Eukaryota"/>
</dbReference>
<dbReference type="InterPro" id="IPR039343">
    <property type="entry name" value="NDX1-like"/>
</dbReference>
<gene>
    <name evidence="1" type="ORF">COCSUDRAFT_18128</name>
</gene>
<keyword evidence="2" id="KW-1185">Reference proteome</keyword>
<dbReference type="OrthoDB" id="9970474at2759"/>